<dbReference type="RefSeq" id="WP_210101418.1">
    <property type="nucleotide sequence ID" value="NZ_BAABLK010000092.1"/>
</dbReference>
<gene>
    <name evidence="6" type="ORF">GCM10025778_35430</name>
</gene>
<dbReference type="PANTHER" id="PTHR36510">
    <property type="entry name" value="GLUTAMATE--CYSTEINE LIGASE 2-RELATED"/>
    <property type="match status" value="1"/>
</dbReference>
<evidence type="ECO:0000313" key="7">
    <source>
        <dbReference type="Proteomes" id="UP001501257"/>
    </source>
</evidence>
<keyword evidence="7" id="KW-1185">Reference proteome</keyword>
<comment type="caution">
    <text evidence="6">The sequence shown here is derived from an EMBL/GenBank/DDBJ whole genome shotgun (WGS) entry which is preliminary data.</text>
</comment>
<dbReference type="NCBIfam" id="TIGR02050">
    <property type="entry name" value="gshA_cyan_rel"/>
    <property type="match status" value="1"/>
</dbReference>
<keyword evidence="3 5" id="KW-0067">ATP-binding</keyword>
<evidence type="ECO:0000256" key="2">
    <source>
        <dbReference type="ARBA" id="ARBA00022741"/>
    </source>
</evidence>
<evidence type="ECO:0000256" key="5">
    <source>
        <dbReference type="HAMAP-Rule" id="MF_01609"/>
    </source>
</evidence>
<dbReference type="PANTHER" id="PTHR36510:SF1">
    <property type="entry name" value="GLUTAMATE--CYSTEINE LIGASE 2-RELATED"/>
    <property type="match status" value="1"/>
</dbReference>
<dbReference type="SUPFAM" id="SSF55931">
    <property type="entry name" value="Glutamine synthetase/guanido kinase"/>
    <property type="match status" value="1"/>
</dbReference>
<dbReference type="EMBL" id="BAABLK010000092">
    <property type="protein sequence ID" value="GAA5229004.1"/>
    <property type="molecule type" value="Genomic_DNA"/>
</dbReference>
<evidence type="ECO:0000256" key="4">
    <source>
        <dbReference type="ARBA" id="ARBA00048819"/>
    </source>
</evidence>
<dbReference type="Pfam" id="PF04107">
    <property type="entry name" value="GCS2"/>
    <property type="match status" value="1"/>
</dbReference>
<dbReference type="InterPro" id="IPR011793">
    <property type="entry name" value="YbdK"/>
</dbReference>
<comment type="similarity">
    <text evidence="5">Belongs to the glutamate--cysteine ligase type 2 family. YbdK subfamily.</text>
</comment>
<protein>
    <recommendedName>
        <fullName evidence="5">Putative glutamate--cysteine ligase 2</fullName>
        <ecNumber evidence="5">6.3.2.2</ecNumber>
    </recommendedName>
    <alternativeName>
        <fullName evidence="5">Gamma-glutamylcysteine synthetase 2</fullName>
        <shortName evidence="5">GCS 2</shortName>
        <shortName evidence="5">Gamma-GCS 2</shortName>
    </alternativeName>
</protein>
<accession>A0ABP9TQI6</accession>
<dbReference type="InterPro" id="IPR050141">
    <property type="entry name" value="GCL_type2/YbdK_subfam"/>
</dbReference>
<evidence type="ECO:0000256" key="1">
    <source>
        <dbReference type="ARBA" id="ARBA00022598"/>
    </source>
</evidence>
<evidence type="ECO:0000313" key="6">
    <source>
        <dbReference type="EMBL" id="GAA5229004.1"/>
    </source>
</evidence>
<keyword evidence="1 5" id="KW-0436">Ligase</keyword>
<reference evidence="7" key="1">
    <citation type="journal article" date="2019" name="Int. J. Syst. Evol. Microbiol.">
        <title>The Global Catalogue of Microorganisms (GCM) 10K type strain sequencing project: providing services to taxonomists for standard genome sequencing and annotation.</title>
        <authorList>
            <consortium name="The Broad Institute Genomics Platform"/>
            <consortium name="The Broad Institute Genome Sequencing Center for Infectious Disease"/>
            <person name="Wu L."/>
            <person name="Ma J."/>
        </authorList>
    </citation>
    <scope>NUCLEOTIDE SEQUENCE [LARGE SCALE GENOMIC DNA]</scope>
    <source>
        <strain evidence="7">JCM 18952</strain>
    </source>
</reference>
<evidence type="ECO:0000256" key="3">
    <source>
        <dbReference type="ARBA" id="ARBA00022840"/>
    </source>
</evidence>
<name>A0ABP9TQI6_9MICC</name>
<proteinExistence type="inferred from homology"/>
<dbReference type="EC" id="6.3.2.2" evidence="5"/>
<dbReference type="HAMAP" id="MF_01609">
    <property type="entry name" value="Glu_cys_ligase_2"/>
    <property type="match status" value="1"/>
</dbReference>
<comment type="catalytic activity">
    <reaction evidence="4 5">
        <text>L-cysteine + L-glutamate + ATP = gamma-L-glutamyl-L-cysteine + ADP + phosphate + H(+)</text>
        <dbReference type="Rhea" id="RHEA:13285"/>
        <dbReference type="ChEBI" id="CHEBI:15378"/>
        <dbReference type="ChEBI" id="CHEBI:29985"/>
        <dbReference type="ChEBI" id="CHEBI:30616"/>
        <dbReference type="ChEBI" id="CHEBI:35235"/>
        <dbReference type="ChEBI" id="CHEBI:43474"/>
        <dbReference type="ChEBI" id="CHEBI:58173"/>
        <dbReference type="ChEBI" id="CHEBI:456216"/>
        <dbReference type="EC" id="6.3.2.2"/>
    </reaction>
</comment>
<dbReference type="Proteomes" id="UP001501257">
    <property type="component" value="Unassembled WGS sequence"/>
</dbReference>
<comment type="function">
    <text evidence="5">ATP-dependent carboxylate-amine ligase which exhibits weak glutamate--cysteine ligase activity.</text>
</comment>
<dbReference type="Gene3D" id="3.30.590.20">
    <property type="match status" value="1"/>
</dbReference>
<dbReference type="InterPro" id="IPR014746">
    <property type="entry name" value="Gln_synth/guanido_kin_cat_dom"/>
</dbReference>
<sequence length="360" mass="39437">MRTFGIEEEFFFIRPDTGYPAAPPQSLHEQIEELDAGNDTIHSELLACQLETSSPVFTHSQEAIDSVSRMRRTLSGLAAEAGLQLHALGTPPRIQPTAATISASDRYHAINKFCPAIAAEHYIGSTHVHVGVEDLESGVKALNSLRPWLPLLTALGANSPYWRGADTGFASWRAIHNRRWSVQGIPPYFAGPEDYSERMEFLLSSDVVLDDGHIGWGARLSTKYPTVEVRVADAQLQTADTVLLALIIRALVTTGLGRASAVPTAPPEVYDVAHWQAAKFGIQGNHLNLRTGTKTSMAAMFEELLIYTKDALAQSEDTGYVANGLERIMRQGNGAMVQRQHFHAGGFSEVLERSASWFPM</sequence>
<dbReference type="GO" id="GO:0016874">
    <property type="term" value="F:ligase activity"/>
    <property type="evidence" value="ECO:0007669"/>
    <property type="project" value="UniProtKB-KW"/>
</dbReference>
<keyword evidence="2 5" id="KW-0547">Nucleotide-binding</keyword>
<organism evidence="6 7">
    <name type="scientific">Paeniglutamicibacter antarcticus</name>
    <dbReference type="NCBI Taxonomy" id="494023"/>
    <lineage>
        <taxon>Bacteria</taxon>
        <taxon>Bacillati</taxon>
        <taxon>Actinomycetota</taxon>
        <taxon>Actinomycetes</taxon>
        <taxon>Micrococcales</taxon>
        <taxon>Micrococcaceae</taxon>
        <taxon>Paeniglutamicibacter</taxon>
    </lineage>
</organism>
<dbReference type="InterPro" id="IPR006336">
    <property type="entry name" value="GCS2"/>
</dbReference>